<proteinExistence type="predicted"/>
<gene>
    <name evidence="1" type="ORF">QAD02_020690</name>
</gene>
<keyword evidence="2" id="KW-1185">Reference proteome</keyword>
<evidence type="ECO:0000313" key="1">
    <source>
        <dbReference type="EMBL" id="KAJ8684897.1"/>
    </source>
</evidence>
<dbReference type="Proteomes" id="UP001239111">
    <property type="component" value="Chromosome 1"/>
</dbReference>
<dbReference type="EMBL" id="CM056741">
    <property type="protein sequence ID" value="KAJ8684897.1"/>
    <property type="molecule type" value="Genomic_DNA"/>
</dbReference>
<name>A0ACC2PRC0_9HYME</name>
<reference evidence="1" key="1">
    <citation type="submission" date="2023-04" db="EMBL/GenBank/DDBJ databases">
        <title>A chromosome-level genome assembly of the parasitoid wasp Eretmocerus hayati.</title>
        <authorList>
            <person name="Zhong Y."/>
            <person name="Liu S."/>
            <person name="Liu Y."/>
        </authorList>
    </citation>
    <scope>NUCLEOTIDE SEQUENCE</scope>
    <source>
        <strain evidence="1">ZJU_SS_LIU_2023</strain>
    </source>
</reference>
<organism evidence="1 2">
    <name type="scientific">Eretmocerus hayati</name>
    <dbReference type="NCBI Taxonomy" id="131215"/>
    <lineage>
        <taxon>Eukaryota</taxon>
        <taxon>Metazoa</taxon>
        <taxon>Ecdysozoa</taxon>
        <taxon>Arthropoda</taxon>
        <taxon>Hexapoda</taxon>
        <taxon>Insecta</taxon>
        <taxon>Pterygota</taxon>
        <taxon>Neoptera</taxon>
        <taxon>Endopterygota</taxon>
        <taxon>Hymenoptera</taxon>
        <taxon>Apocrita</taxon>
        <taxon>Proctotrupomorpha</taxon>
        <taxon>Chalcidoidea</taxon>
        <taxon>Aphelinidae</taxon>
        <taxon>Aphelininae</taxon>
        <taxon>Eretmocerus</taxon>
    </lineage>
</organism>
<accession>A0ACC2PRC0</accession>
<protein>
    <submittedName>
        <fullName evidence="1">Uncharacterized protein</fullName>
    </submittedName>
</protein>
<evidence type="ECO:0000313" key="2">
    <source>
        <dbReference type="Proteomes" id="UP001239111"/>
    </source>
</evidence>
<comment type="caution">
    <text evidence="1">The sequence shown here is derived from an EMBL/GenBank/DDBJ whole genome shotgun (WGS) entry which is preliminary data.</text>
</comment>
<sequence length="272" mass="29589">MSRAELVADRHHLLADVVDCQRRLEAAVSAAGDGRDAVLASQVHLAQVALVEARRRHQVVVEALRVSLPDGSRDDPCDVWYQQPGHEDGVRESVACPRCGQSAASKKGKITRKRKPAKKIRKNDKTRRWMAKEAFGSRTNTQNETTTSHQNSISSSNSVEDFATASGHVQSQMPQNVQCLTHQTTLEPSGPSKDPSNGGVRLLSREKVPADSLDPLAVVDAETHNQVQTPPQAVHPPNPIGGQPRIGEVPAIPPMDPANVVNNQDQIPQQHQ</sequence>